<dbReference type="RefSeq" id="WP_300959782.1">
    <property type="nucleotide sequence ID" value="NZ_JAUHJR010000002.1"/>
</dbReference>
<dbReference type="CDD" id="cd01823">
    <property type="entry name" value="SEST_like"/>
    <property type="match status" value="1"/>
</dbReference>
<reference evidence="3" key="1">
    <citation type="submission" date="2023-06" db="EMBL/GenBank/DDBJ databases">
        <title>Draft genome sequence of Nocardioides sp. SOB72.</title>
        <authorList>
            <person name="Zhang G."/>
        </authorList>
    </citation>
    <scope>NUCLEOTIDE SEQUENCE</scope>
    <source>
        <strain evidence="3">SOB72</strain>
    </source>
</reference>
<keyword evidence="3" id="KW-0378">Hydrolase</keyword>
<feature type="chain" id="PRO_5046627412" evidence="1">
    <location>
        <begin position="23"/>
        <end position="293"/>
    </location>
</feature>
<dbReference type="Gene3D" id="3.40.50.1110">
    <property type="entry name" value="SGNH hydrolase"/>
    <property type="match status" value="1"/>
</dbReference>
<evidence type="ECO:0000313" key="3">
    <source>
        <dbReference type="EMBL" id="MDN4160895.1"/>
    </source>
</evidence>
<sequence length="293" mass="30944">MRPALRLAAASLAVALTTTVAACSGSDEEDPLRYVALGDSFTAAPYVPATDESSGCLRSTGNYPSMVARELDAGDRRVQLNDVSCSGATTADLTGSQDVRGGAVPPQLDALREDTDLVTLSIGGNDESLFATMVYGCIALAADDPTGAPCTERADGLGDGKAPEDVIRRTRERLDAAYAAIAERAPDARVVSVGYGQIFPARGTPRCQDRLPIALGDFPLVHDLLRRLDRVMKDAAAAAGVDFLDVRALSRGHDICSADPWINGQDTDEDAALEFHPFASYERAVADALLEML</sequence>
<dbReference type="GO" id="GO:0016787">
    <property type="term" value="F:hydrolase activity"/>
    <property type="evidence" value="ECO:0007669"/>
    <property type="project" value="UniProtKB-KW"/>
</dbReference>
<dbReference type="PANTHER" id="PTHR37981">
    <property type="entry name" value="LIPASE 2"/>
    <property type="match status" value="1"/>
</dbReference>
<accession>A0ABT8ERY0</accession>
<evidence type="ECO:0000256" key="1">
    <source>
        <dbReference type="SAM" id="SignalP"/>
    </source>
</evidence>
<dbReference type="InterPro" id="IPR037460">
    <property type="entry name" value="SEST-like"/>
</dbReference>
<dbReference type="PANTHER" id="PTHR37981:SF1">
    <property type="entry name" value="SGNH HYDROLASE-TYPE ESTERASE DOMAIN-CONTAINING PROTEIN"/>
    <property type="match status" value="1"/>
</dbReference>
<dbReference type="EMBL" id="JAUHJR010000002">
    <property type="protein sequence ID" value="MDN4160895.1"/>
    <property type="molecule type" value="Genomic_DNA"/>
</dbReference>
<evidence type="ECO:0000259" key="2">
    <source>
        <dbReference type="Pfam" id="PF13472"/>
    </source>
</evidence>
<proteinExistence type="predicted"/>
<organism evidence="3 4">
    <name type="scientific">Nocardioides abyssi</name>
    <dbReference type="NCBI Taxonomy" id="3058370"/>
    <lineage>
        <taxon>Bacteria</taxon>
        <taxon>Bacillati</taxon>
        <taxon>Actinomycetota</taxon>
        <taxon>Actinomycetes</taxon>
        <taxon>Propionibacteriales</taxon>
        <taxon>Nocardioidaceae</taxon>
        <taxon>Nocardioides</taxon>
    </lineage>
</organism>
<feature type="signal peptide" evidence="1">
    <location>
        <begin position="1"/>
        <end position="22"/>
    </location>
</feature>
<dbReference type="Proteomes" id="UP001168537">
    <property type="component" value="Unassembled WGS sequence"/>
</dbReference>
<comment type="caution">
    <text evidence="3">The sequence shown here is derived from an EMBL/GenBank/DDBJ whole genome shotgun (WGS) entry which is preliminary data.</text>
</comment>
<dbReference type="SUPFAM" id="SSF52266">
    <property type="entry name" value="SGNH hydrolase"/>
    <property type="match status" value="1"/>
</dbReference>
<evidence type="ECO:0000313" key="4">
    <source>
        <dbReference type="Proteomes" id="UP001168537"/>
    </source>
</evidence>
<dbReference type="InterPro" id="IPR036514">
    <property type="entry name" value="SGNH_hydro_sf"/>
</dbReference>
<dbReference type="Pfam" id="PF13472">
    <property type="entry name" value="Lipase_GDSL_2"/>
    <property type="match status" value="1"/>
</dbReference>
<dbReference type="InterPro" id="IPR013830">
    <property type="entry name" value="SGNH_hydro"/>
</dbReference>
<keyword evidence="4" id="KW-1185">Reference proteome</keyword>
<name>A0ABT8ERY0_9ACTN</name>
<gene>
    <name evidence="3" type="ORF">QWY29_05970</name>
</gene>
<keyword evidence="1" id="KW-0732">Signal</keyword>
<dbReference type="EC" id="3.1.-.-" evidence="3"/>
<feature type="domain" description="SGNH hydrolase-type esterase" evidence="2">
    <location>
        <begin position="36"/>
        <end position="277"/>
    </location>
</feature>
<dbReference type="PROSITE" id="PS51257">
    <property type="entry name" value="PROKAR_LIPOPROTEIN"/>
    <property type="match status" value="1"/>
</dbReference>
<protein>
    <submittedName>
        <fullName evidence="3">SGNH/GDSL hydrolase family protein</fullName>
        <ecNumber evidence="3">3.1.-.-</ecNumber>
    </submittedName>
</protein>